<name>A0AAV2S2N7_MEGNR</name>
<keyword evidence="2" id="KW-1185">Reference proteome</keyword>
<reference evidence="1 2" key="1">
    <citation type="submission" date="2024-05" db="EMBL/GenBank/DDBJ databases">
        <authorList>
            <person name="Wallberg A."/>
        </authorList>
    </citation>
    <scope>NUCLEOTIDE SEQUENCE [LARGE SCALE GENOMIC DNA]</scope>
</reference>
<dbReference type="Proteomes" id="UP001497623">
    <property type="component" value="Unassembled WGS sequence"/>
</dbReference>
<dbReference type="AlphaFoldDB" id="A0AAV2S2N7"/>
<accession>A0AAV2S2N7</accession>
<gene>
    <name evidence="1" type="ORF">MNOR_LOCUS32267</name>
</gene>
<organism evidence="1 2">
    <name type="scientific">Meganyctiphanes norvegica</name>
    <name type="common">Northern krill</name>
    <name type="synonym">Thysanopoda norvegica</name>
    <dbReference type="NCBI Taxonomy" id="48144"/>
    <lineage>
        <taxon>Eukaryota</taxon>
        <taxon>Metazoa</taxon>
        <taxon>Ecdysozoa</taxon>
        <taxon>Arthropoda</taxon>
        <taxon>Crustacea</taxon>
        <taxon>Multicrustacea</taxon>
        <taxon>Malacostraca</taxon>
        <taxon>Eumalacostraca</taxon>
        <taxon>Eucarida</taxon>
        <taxon>Euphausiacea</taxon>
        <taxon>Euphausiidae</taxon>
        <taxon>Meganyctiphanes</taxon>
    </lineage>
</organism>
<protein>
    <submittedName>
        <fullName evidence="1">Uncharacterized protein</fullName>
    </submittedName>
</protein>
<evidence type="ECO:0000313" key="1">
    <source>
        <dbReference type="EMBL" id="CAL4159371.1"/>
    </source>
</evidence>
<feature type="non-terminal residue" evidence="1">
    <location>
        <position position="123"/>
    </location>
</feature>
<dbReference type="EMBL" id="CAXKWB010043496">
    <property type="protein sequence ID" value="CAL4159371.1"/>
    <property type="molecule type" value="Genomic_DNA"/>
</dbReference>
<evidence type="ECO:0000313" key="2">
    <source>
        <dbReference type="Proteomes" id="UP001497623"/>
    </source>
</evidence>
<feature type="non-terminal residue" evidence="1">
    <location>
        <position position="1"/>
    </location>
</feature>
<comment type="caution">
    <text evidence="1">The sequence shown here is derived from an EMBL/GenBank/DDBJ whole genome shotgun (WGS) entry which is preliminary data.</text>
</comment>
<proteinExistence type="predicted"/>
<sequence>DVISKRTKQKDGCGLPSAECKFPFTWNGKTYEHCGDLDGNGDDCSCISKAPPGSYEGVVQVHVCKSWDKYCEDDEYKDFDYSKFHSHHSVIFPRRPECQIKASGLTDEEKHFIVKHHNEKRSK</sequence>